<evidence type="ECO:0000313" key="4">
    <source>
        <dbReference type="Proteomes" id="UP000028999"/>
    </source>
</evidence>
<feature type="region of interest" description="Disordered" evidence="1">
    <location>
        <begin position="49"/>
        <end position="205"/>
    </location>
</feature>
<keyword evidence="4" id="KW-1185">Reference proteome</keyword>
<reference evidence="3" key="2">
    <citation type="submission" date="2014-06" db="EMBL/GenBank/DDBJ databases">
        <authorList>
            <person name="Genoscope - CEA"/>
        </authorList>
    </citation>
    <scope>NUCLEOTIDE SEQUENCE</scope>
</reference>
<feature type="compositionally biased region" description="Basic and acidic residues" evidence="1">
    <location>
        <begin position="140"/>
        <end position="149"/>
    </location>
</feature>
<feature type="compositionally biased region" description="Basic and acidic residues" evidence="1">
    <location>
        <begin position="163"/>
        <end position="191"/>
    </location>
</feature>
<feature type="compositionally biased region" description="Basic and acidic residues" evidence="1">
    <location>
        <begin position="117"/>
        <end position="126"/>
    </location>
</feature>
<dbReference type="Proteomes" id="UP001295469">
    <property type="component" value="Chromosome C05"/>
</dbReference>
<dbReference type="Proteomes" id="UP000028999">
    <property type="component" value="Unassembled WGS sequence"/>
</dbReference>
<sequence length="205" mass="23558">MADRKGKSICYDDDDDEPILLADQADDDQIEKYRLSLSLIGKALNPALRQSENLQETKPTVGEASGSVGGLAVKHGGHNTNPERRSRPANSRNELHQKQQDHRYKNSSSVVRATHSYRTDRGDQSKSTRFNPYARRKDRHLQIREDKSYMRHQHDHKSAPQWRKNEKEMEKAVIKAPSLDEREAFEQKDSETSVEPGQNDGRRIK</sequence>
<dbReference type="PaxDb" id="3708-A0A078J7A5"/>
<evidence type="ECO:0000313" key="3">
    <source>
        <dbReference type="EMBL" id="CDY59240.1"/>
    </source>
</evidence>
<dbReference type="EMBL" id="LK033743">
    <property type="protein sequence ID" value="CDY59240.1"/>
    <property type="molecule type" value="Genomic_DNA"/>
</dbReference>
<evidence type="ECO:0000256" key="1">
    <source>
        <dbReference type="SAM" id="MobiDB-lite"/>
    </source>
</evidence>
<feature type="compositionally biased region" description="Polar residues" evidence="1">
    <location>
        <begin position="49"/>
        <end position="58"/>
    </location>
</feature>
<dbReference type="AlphaFoldDB" id="A0A078J7A5"/>
<dbReference type="Gramene" id="CDY59240">
    <property type="protein sequence ID" value="CDY59240"/>
    <property type="gene ID" value="GSBRNA2T00025756001"/>
</dbReference>
<accession>A0A078J7A5</accession>
<reference evidence="2" key="3">
    <citation type="submission" date="2021-01" db="EMBL/GenBank/DDBJ databases">
        <authorList>
            <consortium name="Genoscope - CEA"/>
            <person name="William W."/>
        </authorList>
    </citation>
    <scope>NUCLEOTIDE SEQUENCE</scope>
</reference>
<name>A0A078J7A5_BRANA</name>
<feature type="compositionally biased region" description="Basic and acidic residues" evidence="1">
    <location>
        <begin position="93"/>
        <end position="104"/>
    </location>
</feature>
<evidence type="ECO:0000313" key="2">
    <source>
        <dbReference type="EMBL" id="CAF1929672.1"/>
    </source>
</evidence>
<protein>
    <submittedName>
        <fullName evidence="2">(rape) hypothetical protein</fullName>
    </submittedName>
    <submittedName>
        <fullName evidence="3">BnaC05g51370D protein</fullName>
    </submittedName>
</protein>
<gene>
    <name evidence="3" type="primary">BnaC05g51370D</name>
    <name evidence="2" type="ORF">DARMORV10_C05P34600.1</name>
    <name evidence="3" type="ORF">GSBRNA2T00025756001</name>
</gene>
<dbReference type="EMBL" id="HG994369">
    <property type="protein sequence ID" value="CAF1929672.1"/>
    <property type="molecule type" value="Genomic_DNA"/>
</dbReference>
<reference evidence="3 4" key="1">
    <citation type="journal article" date="2014" name="Science">
        <title>Plant genetics. Early allopolyploid evolution in the post-Neolithic Brassica napus oilseed genome.</title>
        <authorList>
            <person name="Chalhoub B."/>
            <person name="Denoeud F."/>
            <person name="Liu S."/>
            <person name="Parkin I.A."/>
            <person name="Tang H."/>
            <person name="Wang X."/>
            <person name="Chiquet J."/>
            <person name="Belcram H."/>
            <person name="Tong C."/>
            <person name="Samans B."/>
            <person name="Correa M."/>
            <person name="Da Silva C."/>
            <person name="Just J."/>
            <person name="Falentin C."/>
            <person name="Koh C.S."/>
            <person name="Le Clainche I."/>
            <person name="Bernard M."/>
            <person name="Bento P."/>
            <person name="Noel B."/>
            <person name="Labadie K."/>
            <person name="Alberti A."/>
            <person name="Charles M."/>
            <person name="Arnaud D."/>
            <person name="Guo H."/>
            <person name="Daviaud C."/>
            <person name="Alamery S."/>
            <person name="Jabbari K."/>
            <person name="Zhao M."/>
            <person name="Edger P.P."/>
            <person name="Chelaifa H."/>
            <person name="Tack D."/>
            <person name="Lassalle G."/>
            <person name="Mestiri I."/>
            <person name="Schnel N."/>
            <person name="Le Paslier M.C."/>
            <person name="Fan G."/>
            <person name="Renault V."/>
            <person name="Bayer P.E."/>
            <person name="Golicz A.A."/>
            <person name="Manoli S."/>
            <person name="Lee T.H."/>
            <person name="Thi V.H."/>
            <person name="Chalabi S."/>
            <person name="Hu Q."/>
            <person name="Fan C."/>
            <person name="Tollenaere R."/>
            <person name="Lu Y."/>
            <person name="Battail C."/>
            <person name="Shen J."/>
            <person name="Sidebottom C.H."/>
            <person name="Wang X."/>
            <person name="Canaguier A."/>
            <person name="Chauveau A."/>
            <person name="Berard A."/>
            <person name="Deniot G."/>
            <person name="Guan M."/>
            <person name="Liu Z."/>
            <person name="Sun F."/>
            <person name="Lim Y.P."/>
            <person name="Lyons E."/>
            <person name="Town C.D."/>
            <person name="Bancroft I."/>
            <person name="Wang X."/>
            <person name="Meng J."/>
            <person name="Ma J."/>
            <person name="Pires J.C."/>
            <person name="King G.J."/>
            <person name="Brunel D."/>
            <person name="Delourme R."/>
            <person name="Renard M."/>
            <person name="Aury J.M."/>
            <person name="Adams K.L."/>
            <person name="Batley J."/>
            <person name="Snowdon R.J."/>
            <person name="Tost J."/>
            <person name="Edwards D."/>
            <person name="Zhou Y."/>
            <person name="Hua W."/>
            <person name="Sharpe A.G."/>
            <person name="Paterson A.H."/>
            <person name="Guan C."/>
            <person name="Wincker P."/>
        </authorList>
    </citation>
    <scope>NUCLEOTIDE SEQUENCE [LARGE SCALE GENOMIC DNA]</scope>
    <source>
        <strain evidence="4">cv. Darmor-bzh</strain>
    </source>
</reference>
<proteinExistence type="predicted"/>
<organism evidence="3 4">
    <name type="scientific">Brassica napus</name>
    <name type="common">Rape</name>
    <dbReference type="NCBI Taxonomy" id="3708"/>
    <lineage>
        <taxon>Eukaryota</taxon>
        <taxon>Viridiplantae</taxon>
        <taxon>Streptophyta</taxon>
        <taxon>Embryophyta</taxon>
        <taxon>Tracheophyta</taxon>
        <taxon>Spermatophyta</taxon>
        <taxon>Magnoliopsida</taxon>
        <taxon>eudicotyledons</taxon>
        <taxon>Gunneridae</taxon>
        <taxon>Pentapetalae</taxon>
        <taxon>rosids</taxon>
        <taxon>malvids</taxon>
        <taxon>Brassicales</taxon>
        <taxon>Brassicaceae</taxon>
        <taxon>Brassiceae</taxon>
        <taxon>Brassica</taxon>
    </lineage>
</organism>